<dbReference type="Pfam" id="PF00534">
    <property type="entry name" value="Glycos_transf_1"/>
    <property type="match status" value="1"/>
</dbReference>
<evidence type="ECO:0000256" key="1">
    <source>
        <dbReference type="ARBA" id="ARBA00001478"/>
    </source>
</evidence>
<keyword evidence="11" id="KW-1185">Reference proteome</keyword>
<dbReference type="UniPathway" id="UPA00164"/>
<reference evidence="10 11" key="1">
    <citation type="journal article" date="2015" name="Int. J. Syst. Evol. Microbiol.">
        <title>Sporolactobacillus shoreae sp. nov. and Sporolactobacillus spathodeae sp. nov., two spore-forming lactic acid bacteria isolated from tree barks in Thailand.</title>
        <authorList>
            <person name="Thamacharoensuk T."/>
            <person name="Kitahara M."/>
            <person name="Ohkuma M."/>
            <person name="Thongchul N."/>
            <person name="Tanasupawat S."/>
        </authorList>
    </citation>
    <scope>NUCLEOTIDE SEQUENCE [LARGE SCALE GENOMIC DNA]</scope>
    <source>
        <strain evidence="10 11">BK92</strain>
    </source>
</reference>
<dbReference type="InterPro" id="IPR011835">
    <property type="entry name" value="GS/SS"/>
</dbReference>
<dbReference type="Pfam" id="PF08323">
    <property type="entry name" value="Glyco_transf_5"/>
    <property type="match status" value="1"/>
</dbReference>
<evidence type="ECO:0000259" key="9">
    <source>
        <dbReference type="Pfam" id="PF08323"/>
    </source>
</evidence>
<name>A0A4Z0GMP2_9BACL</name>
<dbReference type="InterPro" id="IPR001296">
    <property type="entry name" value="Glyco_trans_1"/>
</dbReference>
<dbReference type="GO" id="GO:0005978">
    <property type="term" value="P:glycogen biosynthetic process"/>
    <property type="evidence" value="ECO:0007669"/>
    <property type="project" value="UniProtKB-UniRule"/>
</dbReference>
<evidence type="ECO:0000256" key="4">
    <source>
        <dbReference type="ARBA" id="ARBA00022676"/>
    </source>
</evidence>
<keyword evidence="6 7" id="KW-0320">Glycogen biosynthesis</keyword>
<organism evidence="10 11">
    <name type="scientific">Sporolactobacillus shoreae</name>
    <dbReference type="NCBI Taxonomy" id="1465501"/>
    <lineage>
        <taxon>Bacteria</taxon>
        <taxon>Bacillati</taxon>
        <taxon>Bacillota</taxon>
        <taxon>Bacilli</taxon>
        <taxon>Bacillales</taxon>
        <taxon>Sporolactobacillaceae</taxon>
        <taxon>Sporolactobacillus</taxon>
    </lineage>
</organism>
<comment type="similarity">
    <text evidence="3 7">Belongs to the glycosyltransferase 1 family. Bacterial/plant glycogen synthase subfamily.</text>
</comment>
<dbReference type="GO" id="GO:0004373">
    <property type="term" value="F:alpha-1,4-glucan glucosyltransferase (UDP-glucose donor) activity"/>
    <property type="evidence" value="ECO:0007669"/>
    <property type="project" value="InterPro"/>
</dbReference>
<dbReference type="NCBIfam" id="TIGR02095">
    <property type="entry name" value="glgA"/>
    <property type="match status" value="1"/>
</dbReference>
<dbReference type="NCBIfam" id="NF001898">
    <property type="entry name" value="PRK00654.1-1"/>
    <property type="match status" value="1"/>
</dbReference>
<feature type="domain" description="Glycosyl transferase family 1" evidence="8">
    <location>
        <begin position="287"/>
        <end position="434"/>
    </location>
</feature>
<evidence type="ECO:0000256" key="3">
    <source>
        <dbReference type="ARBA" id="ARBA00010281"/>
    </source>
</evidence>
<protein>
    <recommendedName>
        <fullName evidence="7">Glycogen synthase</fullName>
        <ecNumber evidence="7">2.4.1.21</ecNumber>
    </recommendedName>
    <alternativeName>
        <fullName evidence="7">Starch [bacterial glycogen] synthase</fullName>
    </alternativeName>
</protein>
<evidence type="ECO:0000256" key="2">
    <source>
        <dbReference type="ARBA" id="ARBA00002764"/>
    </source>
</evidence>
<dbReference type="PANTHER" id="PTHR45825">
    <property type="entry name" value="GRANULE-BOUND STARCH SYNTHASE 1, CHLOROPLASTIC/AMYLOPLASTIC"/>
    <property type="match status" value="1"/>
</dbReference>
<proteinExistence type="inferred from homology"/>
<comment type="pathway">
    <text evidence="7">Glycan biosynthesis; glycogen biosynthesis.</text>
</comment>
<dbReference type="SUPFAM" id="SSF53756">
    <property type="entry name" value="UDP-Glycosyltransferase/glycogen phosphorylase"/>
    <property type="match status" value="1"/>
</dbReference>
<dbReference type="Gene3D" id="3.40.50.2000">
    <property type="entry name" value="Glycogen Phosphorylase B"/>
    <property type="match status" value="2"/>
</dbReference>
<evidence type="ECO:0000256" key="6">
    <source>
        <dbReference type="ARBA" id="ARBA00023056"/>
    </source>
</evidence>
<keyword evidence="4 7" id="KW-0328">Glycosyltransferase</keyword>
<dbReference type="InterPro" id="IPR013534">
    <property type="entry name" value="Starch_synth_cat_dom"/>
</dbReference>
<comment type="function">
    <text evidence="2 7">Synthesizes alpha-1,4-glucan chains using ADP-glucose.</text>
</comment>
<comment type="caution">
    <text evidence="10">The sequence shown here is derived from an EMBL/GenBank/DDBJ whole genome shotgun (WGS) entry which is preliminary data.</text>
</comment>
<dbReference type="RefSeq" id="WP_135348495.1">
    <property type="nucleotide sequence ID" value="NZ_SRJD01000009.1"/>
</dbReference>
<evidence type="ECO:0000256" key="5">
    <source>
        <dbReference type="ARBA" id="ARBA00022679"/>
    </source>
</evidence>
<dbReference type="OrthoDB" id="9808590at2"/>
<dbReference type="AlphaFoldDB" id="A0A4Z0GMP2"/>
<comment type="catalytic activity">
    <reaction evidence="1 7">
        <text>[(1-&gt;4)-alpha-D-glucosyl](n) + ADP-alpha-D-glucose = [(1-&gt;4)-alpha-D-glucosyl](n+1) + ADP + H(+)</text>
        <dbReference type="Rhea" id="RHEA:18189"/>
        <dbReference type="Rhea" id="RHEA-COMP:9584"/>
        <dbReference type="Rhea" id="RHEA-COMP:9587"/>
        <dbReference type="ChEBI" id="CHEBI:15378"/>
        <dbReference type="ChEBI" id="CHEBI:15444"/>
        <dbReference type="ChEBI" id="CHEBI:57498"/>
        <dbReference type="ChEBI" id="CHEBI:456216"/>
        <dbReference type="EC" id="2.4.1.21"/>
    </reaction>
</comment>
<dbReference type="EMBL" id="SRJD01000009">
    <property type="protein sequence ID" value="TGA98114.1"/>
    <property type="molecule type" value="Genomic_DNA"/>
</dbReference>
<evidence type="ECO:0000256" key="7">
    <source>
        <dbReference type="HAMAP-Rule" id="MF_00484"/>
    </source>
</evidence>
<evidence type="ECO:0000313" key="11">
    <source>
        <dbReference type="Proteomes" id="UP000298347"/>
    </source>
</evidence>
<evidence type="ECO:0000313" key="10">
    <source>
        <dbReference type="EMBL" id="TGA98114.1"/>
    </source>
</evidence>
<dbReference type="GO" id="GO:0009011">
    <property type="term" value="F:alpha-1,4-glucan glucosyltransferase (ADP-glucose donor) activity"/>
    <property type="evidence" value="ECO:0007669"/>
    <property type="project" value="UniProtKB-UniRule"/>
</dbReference>
<sequence length="475" mass="54822">MQVLFAASECVPFIKTGGLGDVVGALPKALVRENVRVSVILPEYEDMSDELKGRMSFLTHFDVMVGWRRQYCGIKYIDAEGIRYYFLDNEYYFKRHGCYGYYDDGERFAFFSRAVLDALPYLAQKPDVIHCHDWQTGPICALLKSWHYKDNPFYQNIRTVYTIHNLKYQGIYSRNVLKELLDLDDSFYNINGLEFFGCVSYMKAGLAYADCLTTVSRTYAREIQTPYFGEKLDGFLRWRGNKLQGIVNGIDRDRYDPETDSFLSNPYTHSVGKTVNKKKLQEQLSLPVDNSRPMIAMITRLTEQKGIDLVLRVFHEMMSLDVQFVLLGTGEQNYESAFHSLAHQYPGAVSANIYFDDGLARKIYAASDLFLMPSKFEPCGIGQLLAMRYGSLPVVRETGGLKDTVVPYDELTDEGYGFSFTNYNAHDMLYTINRAVGFYRHKPDTWYDLVERALQMNFGWETSAREYKALYEQLR</sequence>
<dbReference type="Proteomes" id="UP000298347">
    <property type="component" value="Unassembled WGS sequence"/>
</dbReference>
<evidence type="ECO:0000259" key="8">
    <source>
        <dbReference type="Pfam" id="PF00534"/>
    </source>
</evidence>
<gene>
    <name evidence="7 10" type="primary">glgA</name>
    <name evidence="10" type="ORF">E4665_09175</name>
</gene>
<dbReference type="HAMAP" id="MF_00484">
    <property type="entry name" value="Glycogen_synth"/>
    <property type="match status" value="1"/>
</dbReference>
<dbReference type="EC" id="2.4.1.21" evidence="7"/>
<dbReference type="CDD" id="cd03791">
    <property type="entry name" value="GT5_Glycogen_synthase_DULL1-like"/>
    <property type="match status" value="1"/>
</dbReference>
<dbReference type="PANTHER" id="PTHR45825:SF11">
    <property type="entry name" value="ALPHA AMYLASE DOMAIN-CONTAINING PROTEIN"/>
    <property type="match status" value="1"/>
</dbReference>
<accession>A0A4Z0GMP2</accession>
<feature type="binding site" evidence="7">
    <location>
        <position position="15"/>
    </location>
    <ligand>
        <name>ADP-alpha-D-glucose</name>
        <dbReference type="ChEBI" id="CHEBI:57498"/>
    </ligand>
</feature>
<keyword evidence="5 7" id="KW-0808">Transferase</keyword>
<feature type="domain" description="Starch synthase catalytic" evidence="9">
    <location>
        <begin position="2"/>
        <end position="237"/>
    </location>
</feature>